<protein>
    <submittedName>
        <fullName evidence="2">Uncharacterized protein involved in exopolysaccharide biosynthesis</fullName>
    </submittedName>
</protein>
<evidence type="ECO:0000313" key="2">
    <source>
        <dbReference type="EMBL" id="PYG89475.1"/>
    </source>
</evidence>
<dbReference type="GO" id="GO:0004713">
    <property type="term" value="F:protein tyrosine kinase activity"/>
    <property type="evidence" value="ECO:0007669"/>
    <property type="project" value="TreeGrafter"/>
</dbReference>
<feature type="transmembrane region" description="Helical" evidence="1">
    <location>
        <begin position="38"/>
        <end position="60"/>
    </location>
</feature>
<dbReference type="EMBL" id="QKMR01000003">
    <property type="protein sequence ID" value="PYG89475.1"/>
    <property type="molecule type" value="Genomic_DNA"/>
</dbReference>
<accession>A0A318XQK5</accession>
<organism evidence="2 3">
    <name type="scientific">Ruminiclostridium sufflavum DSM 19573</name>
    <dbReference type="NCBI Taxonomy" id="1121337"/>
    <lineage>
        <taxon>Bacteria</taxon>
        <taxon>Bacillati</taxon>
        <taxon>Bacillota</taxon>
        <taxon>Clostridia</taxon>
        <taxon>Eubacteriales</taxon>
        <taxon>Oscillospiraceae</taxon>
        <taxon>Ruminiclostridium</taxon>
    </lineage>
</organism>
<dbReference type="AlphaFoldDB" id="A0A318XQK5"/>
<dbReference type="PANTHER" id="PTHR32309">
    <property type="entry name" value="TYROSINE-PROTEIN KINASE"/>
    <property type="match status" value="1"/>
</dbReference>
<keyword evidence="1" id="KW-0812">Transmembrane</keyword>
<dbReference type="OrthoDB" id="2079159at2"/>
<sequence>MEVLKNKKVEVVLSQDRISKGIDISLRDIIEIILKGKWLVVAAVVIGMLSAVAVGTYIQYLQPYKGSVSMIVTFNFNGIEKGLDPYGNDFDISKAKSPEVLSKVVENLNLSSYGMSEDKIRTNLKFIPIIPGNITEKIKSLEEAKMQNVADSQDYTYYPNTYLITLNLPRSFSISSVEAREVLDELFKQYKKYFYSSYFSGAALTDDLGPVDYSSYDYPQQVEVLKNQFAIIQNFLKIKNKEAGASSFRAKKNGFTFNDIIESITVLEKVDLQNIGALIDSYNLTKDKDALVKLYEYRIQECEITSRKKTDEANIYSSSIDKYQKDKNIIVMPGNGSKISENSIETNETSKYYDELIEKSISAEADAKTAGHDAAYYRSQIDKLKKDTVDISSKKEAEKKVLSMLEAIRKKFVDYITVSNDTVREYYNSELFERAMTVISPPEYLNSVSKMKLYLAIGILAGLMLGAIAAFLKEYWKRSGKRRDYELLSE</sequence>
<dbReference type="Proteomes" id="UP000248132">
    <property type="component" value="Unassembled WGS sequence"/>
</dbReference>
<reference evidence="2 3" key="1">
    <citation type="submission" date="2018-06" db="EMBL/GenBank/DDBJ databases">
        <title>Genomic Encyclopedia of Type Strains, Phase I: the one thousand microbial genomes (KMG-I) project.</title>
        <authorList>
            <person name="Kyrpides N."/>
        </authorList>
    </citation>
    <scope>NUCLEOTIDE SEQUENCE [LARGE SCALE GENOMIC DNA]</scope>
    <source>
        <strain evidence="2 3">DSM 19573</strain>
    </source>
</reference>
<keyword evidence="3" id="KW-1185">Reference proteome</keyword>
<dbReference type="GO" id="GO:0005886">
    <property type="term" value="C:plasma membrane"/>
    <property type="evidence" value="ECO:0007669"/>
    <property type="project" value="TreeGrafter"/>
</dbReference>
<keyword evidence="1" id="KW-0472">Membrane</keyword>
<keyword evidence="1" id="KW-1133">Transmembrane helix</keyword>
<proteinExistence type="predicted"/>
<evidence type="ECO:0000313" key="3">
    <source>
        <dbReference type="Proteomes" id="UP000248132"/>
    </source>
</evidence>
<dbReference type="PANTHER" id="PTHR32309:SF13">
    <property type="entry name" value="FERRIC ENTEROBACTIN TRANSPORT PROTEIN FEPE"/>
    <property type="match status" value="1"/>
</dbReference>
<comment type="caution">
    <text evidence="2">The sequence shown here is derived from an EMBL/GenBank/DDBJ whole genome shotgun (WGS) entry which is preliminary data.</text>
</comment>
<name>A0A318XQK5_9FIRM</name>
<dbReference type="InterPro" id="IPR050445">
    <property type="entry name" value="Bact_polysacc_biosynth/exp"/>
</dbReference>
<evidence type="ECO:0000256" key="1">
    <source>
        <dbReference type="SAM" id="Phobius"/>
    </source>
</evidence>
<feature type="transmembrane region" description="Helical" evidence="1">
    <location>
        <begin position="453"/>
        <end position="472"/>
    </location>
</feature>
<gene>
    <name evidence="2" type="ORF">LY28_00694</name>
</gene>
<dbReference type="RefSeq" id="WP_110460766.1">
    <property type="nucleotide sequence ID" value="NZ_QKMR01000003.1"/>
</dbReference>